<reference evidence="1 2" key="1">
    <citation type="journal article" date="2021" name="Nat. Commun.">
        <title>Genetic determinants of endophytism in the Arabidopsis root mycobiome.</title>
        <authorList>
            <person name="Mesny F."/>
            <person name="Miyauchi S."/>
            <person name="Thiergart T."/>
            <person name="Pickel B."/>
            <person name="Atanasova L."/>
            <person name="Karlsson M."/>
            <person name="Huettel B."/>
            <person name="Barry K.W."/>
            <person name="Haridas S."/>
            <person name="Chen C."/>
            <person name="Bauer D."/>
            <person name="Andreopoulos W."/>
            <person name="Pangilinan J."/>
            <person name="LaButti K."/>
            <person name="Riley R."/>
            <person name="Lipzen A."/>
            <person name="Clum A."/>
            <person name="Drula E."/>
            <person name="Henrissat B."/>
            <person name="Kohler A."/>
            <person name="Grigoriev I.V."/>
            <person name="Martin F.M."/>
            <person name="Hacquard S."/>
        </authorList>
    </citation>
    <scope>NUCLEOTIDE SEQUENCE [LARGE SCALE GENOMIC DNA]</scope>
    <source>
        <strain evidence="1 2">MPI-CAGE-CH-0241</strain>
    </source>
</reference>
<organism evidence="1 2">
    <name type="scientific">Thelonectria olida</name>
    <dbReference type="NCBI Taxonomy" id="1576542"/>
    <lineage>
        <taxon>Eukaryota</taxon>
        <taxon>Fungi</taxon>
        <taxon>Dikarya</taxon>
        <taxon>Ascomycota</taxon>
        <taxon>Pezizomycotina</taxon>
        <taxon>Sordariomycetes</taxon>
        <taxon>Hypocreomycetidae</taxon>
        <taxon>Hypocreales</taxon>
        <taxon>Nectriaceae</taxon>
        <taxon>Thelonectria</taxon>
    </lineage>
</organism>
<name>A0A9P9ATA7_9HYPO</name>
<comment type="caution">
    <text evidence="1">The sequence shown here is derived from an EMBL/GenBank/DDBJ whole genome shotgun (WGS) entry which is preliminary data.</text>
</comment>
<proteinExistence type="predicted"/>
<evidence type="ECO:0000313" key="1">
    <source>
        <dbReference type="EMBL" id="KAH6894153.1"/>
    </source>
</evidence>
<dbReference type="EMBL" id="JAGPYM010000005">
    <property type="protein sequence ID" value="KAH6894153.1"/>
    <property type="molecule type" value="Genomic_DNA"/>
</dbReference>
<sequence>MHLRRFGGGLKPLSQTNLLPTGLLQGFSHADDDQLPLPKPPWRSAYVLTPTAGCSREHPQGRPITKWFLQRALRSSPECLQKSGHPERQKWFARCVAGYPASTLSVQGISEGGLTTPTNNNKCSSRRMQTTAVEVVALRKLVWGPKTINLEGNGMKVSQTTICGRLTDHPSHPQPGGLTPLQIGWVFRGLW</sequence>
<protein>
    <submittedName>
        <fullName evidence="1">Uncharacterized protein</fullName>
    </submittedName>
</protein>
<dbReference type="Proteomes" id="UP000777438">
    <property type="component" value="Unassembled WGS sequence"/>
</dbReference>
<gene>
    <name evidence="1" type="ORF">B0T10DRAFT_239828</name>
</gene>
<accession>A0A9P9ATA7</accession>
<keyword evidence="2" id="KW-1185">Reference proteome</keyword>
<dbReference type="AlphaFoldDB" id="A0A9P9ATA7"/>
<evidence type="ECO:0000313" key="2">
    <source>
        <dbReference type="Proteomes" id="UP000777438"/>
    </source>
</evidence>